<reference evidence="2" key="1">
    <citation type="submission" date="2022-11" db="UniProtKB">
        <authorList>
            <consortium name="WormBaseParasite"/>
        </authorList>
    </citation>
    <scope>IDENTIFICATION</scope>
</reference>
<accession>A0A915J2W2</accession>
<keyword evidence="1" id="KW-1185">Reference proteome</keyword>
<dbReference type="WBParaSite" id="nRc.2.0.1.t20745-RA">
    <property type="protein sequence ID" value="nRc.2.0.1.t20745-RA"/>
    <property type="gene ID" value="nRc.2.0.1.g20745"/>
</dbReference>
<evidence type="ECO:0000313" key="2">
    <source>
        <dbReference type="WBParaSite" id="nRc.2.0.1.t20745-RA"/>
    </source>
</evidence>
<sequence length="198" mass="23391">MIDAVSHVCLISYFGEFDFQRAATGINVAPVQSLFNISSCFNIREFDKTLDLTVVPIDYDPRDATYWLTDCRYNILKRAMMKKWIFSKIQSKQAIRVRYMRDFLFLFDQFQLSINEQNILRKKEEKTTMIRQLPFEITNFQPKASFENWRSEVEKGKRFEVLHGGNKTGIMYLYCHRSPKFESRSKGLKAPKISLRNA</sequence>
<organism evidence="1 2">
    <name type="scientific">Romanomermis culicivorax</name>
    <name type="common">Nematode worm</name>
    <dbReference type="NCBI Taxonomy" id="13658"/>
    <lineage>
        <taxon>Eukaryota</taxon>
        <taxon>Metazoa</taxon>
        <taxon>Ecdysozoa</taxon>
        <taxon>Nematoda</taxon>
        <taxon>Enoplea</taxon>
        <taxon>Dorylaimia</taxon>
        <taxon>Mermithida</taxon>
        <taxon>Mermithoidea</taxon>
        <taxon>Mermithidae</taxon>
        <taxon>Romanomermis</taxon>
    </lineage>
</organism>
<name>A0A915J2W2_ROMCU</name>
<proteinExistence type="predicted"/>
<dbReference type="AlphaFoldDB" id="A0A915J2W2"/>
<dbReference type="Proteomes" id="UP000887565">
    <property type="component" value="Unplaced"/>
</dbReference>
<protein>
    <submittedName>
        <fullName evidence="2">Uncharacterized protein</fullName>
    </submittedName>
</protein>
<evidence type="ECO:0000313" key="1">
    <source>
        <dbReference type="Proteomes" id="UP000887565"/>
    </source>
</evidence>